<keyword evidence="2" id="KW-0717">Septation</keyword>
<evidence type="ECO:0000256" key="3">
    <source>
        <dbReference type="ARBA" id="ARBA00023306"/>
    </source>
</evidence>
<keyword evidence="1" id="KW-0132">Cell division</keyword>
<dbReference type="GO" id="GO:0051301">
    <property type="term" value="P:cell division"/>
    <property type="evidence" value="ECO:0007669"/>
    <property type="project" value="UniProtKB-KW"/>
</dbReference>
<dbReference type="InterPro" id="IPR038594">
    <property type="entry name" value="SepF-like_sf"/>
</dbReference>
<keyword evidence="3" id="KW-0131">Cell cycle</keyword>
<organism evidence="6">
    <name type="scientific">Chloropicon laureae</name>
    <dbReference type="NCBI Taxonomy" id="464258"/>
    <lineage>
        <taxon>Eukaryota</taxon>
        <taxon>Viridiplantae</taxon>
        <taxon>Chlorophyta</taxon>
        <taxon>Chloropicophyceae</taxon>
        <taxon>Chloropicales</taxon>
        <taxon>Chloropicaceae</taxon>
        <taxon>Chloropicon</taxon>
    </lineage>
</organism>
<dbReference type="PANTHER" id="PTHR35798:SF1">
    <property type="entry name" value="CELL DIVISION PROTEIN SEPF"/>
    <property type="match status" value="1"/>
</dbReference>
<dbReference type="InterPro" id="IPR007561">
    <property type="entry name" value="Cell_div_SepF/SepF-rel"/>
</dbReference>
<dbReference type="InterPro" id="IPR023052">
    <property type="entry name" value="Cell_div_SepF"/>
</dbReference>
<evidence type="ECO:0000313" key="6">
    <source>
        <dbReference type="EMBL" id="CAE0023605.1"/>
    </source>
</evidence>
<dbReference type="AlphaFoldDB" id="A0A7S2Z5A5"/>
<evidence type="ECO:0000256" key="1">
    <source>
        <dbReference type="ARBA" id="ARBA00022618"/>
    </source>
</evidence>
<evidence type="ECO:0000256" key="4">
    <source>
        <dbReference type="SAM" id="MobiDB-lite"/>
    </source>
</evidence>
<accession>A0A7S2Z5A5</accession>
<evidence type="ECO:0008006" key="7">
    <source>
        <dbReference type="Google" id="ProtNLM"/>
    </source>
</evidence>
<sequence length="170" mass="18527">MYVRLYTQTHTRSLQRRVAARRESHVAPARALPMPSFNRHHDASSSASRREQDKADMVVFLPASFEDAASDAIRAILKGKTVVLNLNQIQGGLAEKQRLLDFVTGATFAVEGSLTKVEDGVVILTPKGKRTAVVDPEPSLDALATASTEASEASQLNIHLGGEPWDYESE</sequence>
<proteinExistence type="predicted"/>
<dbReference type="EMBL" id="HBHU01010001">
    <property type="protein sequence ID" value="CAE0023605.1"/>
    <property type="molecule type" value="Transcribed_RNA"/>
</dbReference>
<protein>
    <recommendedName>
        <fullName evidence="7">Cell division protein SepF</fullName>
    </recommendedName>
</protein>
<feature type="compositionally biased region" description="Basic and acidic residues" evidence="4">
    <location>
        <begin position="39"/>
        <end position="51"/>
    </location>
</feature>
<reference evidence="6" key="1">
    <citation type="submission" date="2021-01" db="EMBL/GenBank/DDBJ databases">
        <authorList>
            <person name="Corre E."/>
            <person name="Pelletier E."/>
            <person name="Niang G."/>
            <person name="Scheremetjew M."/>
            <person name="Finn R."/>
            <person name="Kale V."/>
            <person name="Holt S."/>
            <person name="Cochrane G."/>
            <person name="Meng A."/>
            <person name="Brown T."/>
            <person name="Cohen L."/>
        </authorList>
    </citation>
    <scope>NUCLEOTIDE SEQUENCE</scope>
    <source>
        <strain evidence="6">RCC856</strain>
    </source>
</reference>
<dbReference type="EMBL" id="HBHU01010000">
    <property type="protein sequence ID" value="CAE0023604.1"/>
    <property type="molecule type" value="Transcribed_RNA"/>
</dbReference>
<evidence type="ECO:0000313" key="5">
    <source>
        <dbReference type="EMBL" id="CAE0023604.1"/>
    </source>
</evidence>
<dbReference type="Pfam" id="PF04472">
    <property type="entry name" value="SepF"/>
    <property type="match status" value="1"/>
</dbReference>
<dbReference type="Gene3D" id="3.30.110.150">
    <property type="entry name" value="SepF-like protein"/>
    <property type="match status" value="1"/>
</dbReference>
<gene>
    <name evidence="5" type="ORF">CLAU1311_LOCUS6541</name>
    <name evidence="6" type="ORF">CLAU1311_LOCUS6542</name>
</gene>
<evidence type="ECO:0000256" key="2">
    <source>
        <dbReference type="ARBA" id="ARBA00023210"/>
    </source>
</evidence>
<name>A0A7S2Z5A5_9CHLO</name>
<dbReference type="PANTHER" id="PTHR35798">
    <property type="entry name" value="CELL DIVISION PROTEIN SEPF"/>
    <property type="match status" value="1"/>
</dbReference>
<feature type="region of interest" description="Disordered" evidence="4">
    <location>
        <begin position="14"/>
        <end position="51"/>
    </location>
</feature>